<dbReference type="AlphaFoldDB" id="A0AAD9VCD8"/>
<comment type="caution">
    <text evidence="4">The sequence shown here is derived from an EMBL/GenBank/DDBJ whole genome shotgun (WGS) entry which is preliminary data.</text>
</comment>
<feature type="binding site" evidence="1">
    <location>
        <position position="373"/>
    </location>
    <ligand>
        <name>Zn(2+)</name>
        <dbReference type="ChEBI" id="CHEBI:29105"/>
        <note>catalytic</note>
    </ligand>
</feature>
<feature type="chain" id="PRO_5041781830" description="Metalloendopeptidase" evidence="2">
    <location>
        <begin position="20"/>
        <end position="480"/>
    </location>
</feature>
<accession>A0AAD9VCD8</accession>
<keyword evidence="1 2" id="KW-0479">Metal-binding</keyword>
<reference evidence="4" key="2">
    <citation type="journal article" date="2023" name="Science">
        <title>Genomic signatures of disease resistance in endangered staghorn corals.</title>
        <authorList>
            <person name="Vollmer S.V."/>
            <person name="Selwyn J.D."/>
            <person name="Despard B.A."/>
            <person name="Roesel C.L."/>
        </authorList>
    </citation>
    <scope>NUCLEOTIDE SEQUENCE</scope>
    <source>
        <strain evidence="4">K2</strain>
    </source>
</reference>
<protein>
    <recommendedName>
        <fullName evidence="2">Metalloendopeptidase</fullName>
        <ecNumber evidence="2">3.4.24.-</ecNumber>
    </recommendedName>
</protein>
<evidence type="ECO:0000313" key="5">
    <source>
        <dbReference type="Proteomes" id="UP001249851"/>
    </source>
</evidence>
<keyword evidence="5" id="KW-1185">Reference proteome</keyword>
<feature type="binding site" evidence="1">
    <location>
        <position position="148"/>
    </location>
    <ligand>
        <name>Zn(2+)</name>
        <dbReference type="ChEBI" id="CHEBI:29105"/>
        <note>catalytic</note>
    </ligand>
</feature>
<feature type="binding site" evidence="1">
    <location>
        <position position="367"/>
    </location>
    <ligand>
        <name>Zn(2+)</name>
        <dbReference type="ChEBI" id="CHEBI:29105"/>
        <note>catalytic</note>
    </ligand>
</feature>
<keyword evidence="1 2" id="KW-0378">Hydrolase</keyword>
<dbReference type="PRINTS" id="PR00480">
    <property type="entry name" value="ASTACIN"/>
</dbReference>
<organism evidence="4 5">
    <name type="scientific">Acropora cervicornis</name>
    <name type="common">Staghorn coral</name>
    <dbReference type="NCBI Taxonomy" id="6130"/>
    <lineage>
        <taxon>Eukaryota</taxon>
        <taxon>Metazoa</taxon>
        <taxon>Cnidaria</taxon>
        <taxon>Anthozoa</taxon>
        <taxon>Hexacorallia</taxon>
        <taxon>Scleractinia</taxon>
        <taxon>Astrocoeniina</taxon>
        <taxon>Acroporidae</taxon>
        <taxon>Acropora</taxon>
    </lineage>
</organism>
<comment type="caution">
    <text evidence="1">Lacks conserved residue(s) required for the propagation of feature annotation.</text>
</comment>
<feature type="binding site" evidence="1">
    <location>
        <position position="142"/>
    </location>
    <ligand>
        <name>Zn(2+)</name>
        <dbReference type="ChEBI" id="CHEBI:29105"/>
        <note>catalytic</note>
    </ligand>
</feature>
<keyword evidence="2" id="KW-0732">Signal</keyword>
<dbReference type="PROSITE" id="PS51864">
    <property type="entry name" value="ASTACIN"/>
    <property type="match status" value="2"/>
</dbReference>
<dbReference type="EMBL" id="JARQWQ010000010">
    <property type="protein sequence ID" value="KAK2569358.1"/>
    <property type="molecule type" value="Genomic_DNA"/>
</dbReference>
<evidence type="ECO:0000256" key="2">
    <source>
        <dbReference type="RuleBase" id="RU361183"/>
    </source>
</evidence>
<dbReference type="GO" id="GO:0008270">
    <property type="term" value="F:zinc ion binding"/>
    <property type="evidence" value="ECO:0007669"/>
    <property type="project" value="UniProtKB-UniRule"/>
</dbReference>
<feature type="binding site" evidence="1">
    <location>
        <position position="138"/>
    </location>
    <ligand>
        <name>Zn(2+)</name>
        <dbReference type="ChEBI" id="CHEBI:29105"/>
        <note>catalytic</note>
    </ligand>
</feature>
<feature type="domain" description="Peptidase M12A" evidence="3">
    <location>
        <begin position="335"/>
        <end position="466"/>
    </location>
</feature>
<dbReference type="InterPro" id="IPR001506">
    <property type="entry name" value="Peptidase_M12A"/>
</dbReference>
<comment type="cofactor">
    <cofactor evidence="1 2">
        <name>Zn(2+)</name>
        <dbReference type="ChEBI" id="CHEBI:29105"/>
    </cofactor>
    <text evidence="1 2">Binds 1 zinc ion per subunit.</text>
</comment>
<dbReference type="EC" id="3.4.24.-" evidence="2"/>
<name>A0AAD9VCD8_ACRCE</name>
<dbReference type="PANTHER" id="PTHR10127">
    <property type="entry name" value="DISCOIDIN, CUB, EGF, LAMININ , AND ZINC METALLOPROTEASE DOMAIN CONTAINING"/>
    <property type="match status" value="1"/>
</dbReference>
<feature type="active site" evidence="1">
    <location>
        <position position="139"/>
    </location>
</feature>
<proteinExistence type="predicted"/>
<dbReference type="GO" id="GO:0004222">
    <property type="term" value="F:metalloendopeptidase activity"/>
    <property type="evidence" value="ECO:0007669"/>
    <property type="project" value="UniProtKB-UniRule"/>
</dbReference>
<dbReference type="InterPro" id="IPR006026">
    <property type="entry name" value="Peptidase_Metallo"/>
</dbReference>
<dbReference type="InterPro" id="IPR024079">
    <property type="entry name" value="MetalloPept_cat_dom_sf"/>
</dbReference>
<feature type="binding site" evidence="1">
    <location>
        <position position="363"/>
    </location>
    <ligand>
        <name>Zn(2+)</name>
        <dbReference type="ChEBI" id="CHEBI:29105"/>
        <note>catalytic</note>
    </ligand>
</feature>
<dbReference type="Proteomes" id="UP001249851">
    <property type="component" value="Unassembled WGS sequence"/>
</dbReference>
<keyword evidence="1 2" id="KW-0645">Protease</keyword>
<dbReference type="SMART" id="SM00235">
    <property type="entry name" value="ZnMc"/>
    <property type="match status" value="2"/>
</dbReference>
<reference evidence="4" key="1">
    <citation type="journal article" date="2023" name="G3 (Bethesda)">
        <title>Whole genome assembly and annotation of the endangered Caribbean coral Acropora cervicornis.</title>
        <authorList>
            <person name="Selwyn J.D."/>
            <person name="Vollmer S.V."/>
        </authorList>
    </citation>
    <scope>NUCLEOTIDE SEQUENCE</scope>
    <source>
        <strain evidence="4">K2</strain>
    </source>
</reference>
<feature type="signal peptide" evidence="2">
    <location>
        <begin position="1"/>
        <end position="19"/>
    </location>
</feature>
<feature type="domain" description="Peptidase M12A" evidence="3">
    <location>
        <begin position="35"/>
        <end position="241"/>
    </location>
</feature>
<sequence length="480" mass="54835">MAIFLKEAVFLMILVTGLCLPQRPFDSDSVDTAVERLAGANEEEEVYPMRPINVSKADEGEKDGFEFLKSGKGVNDQTQTWLRDIFRELDLKTCIHFQHGAIGHYVKCKSDIGYKVKKASQDVDLWNPGCDFRGTIMHEVLHLLGFYHEHQRYDRDNSISIHEENIQPVFSKQFDIIGSQNLLPPYNDYDEHSIMQYNEFAFSKEYGVKKTMEAKDGKKLGQASHMDAIDIMKINQFYGCPALKFKDTKLTLKTADSILAGTNGDVYVKLKGSQGESDFEQITEGGMIADENERGASNFNPLTELLRHSPEGICTKETPRSSLLPKQTAAIRCKSNIGYRETKTYQEVYLSNPGCDFRGTIMHEVLHLLGFYHEHQRYDRDNFISINEENIQPVFSKQFDIIGSQNLLPPYNDYDEHSIMQYNEFAFSKEYGVKKTMEAKDGKKLGQASHMDAIDIMKINQFYGCPALKCKHNEKHNGMQ</sequence>
<evidence type="ECO:0000259" key="3">
    <source>
        <dbReference type="PROSITE" id="PS51864"/>
    </source>
</evidence>
<keyword evidence="1 2" id="KW-0482">Metalloprotease</keyword>
<evidence type="ECO:0000313" key="4">
    <source>
        <dbReference type="EMBL" id="KAK2569358.1"/>
    </source>
</evidence>
<dbReference type="SUPFAM" id="SSF55486">
    <property type="entry name" value="Metalloproteases ('zincins'), catalytic domain"/>
    <property type="match status" value="2"/>
</dbReference>
<dbReference type="PANTHER" id="PTHR10127:SF901">
    <property type="entry name" value="METALLOENDOPEPTIDASE"/>
    <property type="match status" value="1"/>
</dbReference>
<dbReference type="GO" id="GO:0006508">
    <property type="term" value="P:proteolysis"/>
    <property type="evidence" value="ECO:0007669"/>
    <property type="project" value="UniProtKB-KW"/>
</dbReference>
<dbReference type="Pfam" id="PF01400">
    <property type="entry name" value="Astacin"/>
    <property type="match status" value="2"/>
</dbReference>
<keyword evidence="1 2" id="KW-0862">Zinc</keyword>
<gene>
    <name evidence="4" type="ORF">P5673_006280</name>
</gene>
<dbReference type="Gene3D" id="3.40.390.10">
    <property type="entry name" value="Collagenase (Catalytic Domain)"/>
    <property type="match status" value="2"/>
</dbReference>
<feature type="active site" evidence="1">
    <location>
        <position position="364"/>
    </location>
</feature>
<evidence type="ECO:0000256" key="1">
    <source>
        <dbReference type="PROSITE-ProRule" id="PRU01211"/>
    </source>
</evidence>